<dbReference type="EMBL" id="ADKX01000051">
    <property type="protein sequence ID" value="EFW03127.1"/>
    <property type="molecule type" value="Genomic_DNA"/>
</dbReference>
<keyword evidence="1" id="KW-1133">Transmembrane helix</keyword>
<dbReference type="STRING" id="100884.GCA_000269565_01809"/>
<dbReference type="GeneID" id="78229673"/>
<dbReference type="eggNOG" id="ENOG50303ME">
    <property type="taxonomic scope" value="Bacteria"/>
</dbReference>
<dbReference type="Proteomes" id="UP000003157">
    <property type="component" value="Unassembled WGS sequence"/>
</dbReference>
<dbReference type="RefSeq" id="WP_008790688.1">
    <property type="nucleotide sequence ID" value="NZ_AKCB01000001.1"/>
</dbReference>
<feature type="transmembrane region" description="Helical" evidence="1">
    <location>
        <begin position="41"/>
        <end position="59"/>
    </location>
</feature>
<keyword evidence="3" id="KW-1185">Reference proteome</keyword>
<comment type="caution">
    <text evidence="2">The sequence shown here is derived from an EMBL/GenBank/DDBJ whole genome shotgun (WGS) entry which is preliminary data.</text>
</comment>
<gene>
    <name evidence="2" type="ORF">HMPREF9488_03606</name>
</gene>
<proteinExistence type="predicted"/>
<accession>E7GFR3</accession>
<dbReference type="AlphaFoldDB" id="E7GFR3"/>
<keyword evidence="1" id="KW-0472">Membrane</keyword>
<keyword evidence="1" id="KW-0812">Transmembrane</keyword>
<evidence type="ECO:0000256" key="1">
    <source>
        <dbReference type="SAM" id="Phobius"/>
    </source>
</evidence>
<organism evidence="2 3">
    <name type="scientific">Coprobacillus cateniformis</name>
    <dbReference type="NCBI Taxonomy" id="100884"/>
    <lineage>
        <taxon>Bacteria</taxon>
        <taxon>Bacillati</taxon>
        <taxon>Bacillota</taxon>
        <taxon>Erysipelotrichia</taxon>
        <taxon>Erysipelotrichales</taxon>
        <taxon>Coprobacillaceae</taxon>
        <taxon>Coprobacillus</taxon>
    </lineage>
</organism>
<evidence type="ECO:0000313" key="3">
    <source>
        <dbReference type="Proteomes" id="UP000003157"/>
    </source>
</evidence>
<protein>
    <recommendedName>
        <fullName evidence="4">DUF4825 domain-containing protein</fullName>
    </recommendedName>
</protein>
<evidence type="ECO:0000313" key="2">
    <source>
        <dbReference type="EMBL" id="EFW03127.1"/>
    </source>
</evidence>
<reference evidence="2 3" key="1">
    <citation type="submission" date="2010-12" db="EMBL/GenBank/DDBJ databases">
        <title>The Genome Sequence of Coprobacillus sp. strain 29_1.</title>
        <authorList>
            <consortium name="The Broad Institute Genome Sequencing Platform"/>
            <person name="Earl A."/>
            <person name="Ward D."/>
            <person name="Feldgarden M."/>
            <person name="Gevers D."/>
            <person name="Daigneault M."/>
            <person name="Sibley C.D."/>
            <person name="White A."/>
            <person name="Strauss J."/>
            <person name="Allen-Vercoe E."/>
            <person name="Young S.K."/>
            <person name="Zeng Q."/>
            <person name="Gargeya S."/>
            <person name="Fitzgerald M."/>
            <person name="Haas B."/>
            <person name="Abouelleil A."/>
            <person name="Alvarado L."/>
            <person name="Arachchi H.M."/>
            <person name="Berlin A."/>
            <person name="Brown A."/>
            <person name="Chapman S.B."/>
            <person name="Chen Z."/>
            <person name="Dunbar C."/>
            <person name="Freedman E."/>
            <person name="Gearin G."/>
            <person name="Gellesch M."/>
            <person name="Goldberg J."/>
            <person name="Griggs A."/>
            <person name="Gujja S."/>
            <person name="Heilman E."/>
            <person name="Heiman D."/>
            <person name="Howarth C."/>
            <person name="Larson L."/>
            <person name="Lui A."/>
            <person name="MacDonald P.J.P."/>
            <person name="Mehta T."/>
            <person name="Montmayeur A."/>
            <person name="Murphy C."/>
            <person name="Neiman D."/>
            <person name="Pearson M."/>
            <person name="Priest M."/>
            <person name="Roberts A."/>
            <person name="Saif S."/>
            <person name="Shea T."/>
            <person name="Shenoy N."/>
            <person name="Sisk P."/>
            <person name="Stolte C."/>
            <person name="Sykes S."/>
            <person name="White J."/>
            <person name="Yandava C."/>
            <person name="Nusbaum C."/>
            <person name="Birren B."/>
        </authorList>
    </citation>
    <scope>NUCLEOTIDE SEQUENCE [LARGE SCALE GENOMIC DNA]</scope>
    <source>
        <strain evidence="2 3">29_1</strain>
    </source>
</reference>
<dbReference type="Pfam" id="PF14275">
    <property type="entry name" value="DUF4362"/>
    <property type="match status" value="1"/>
</dbReference>
<dbReference type="OrthoDB" id="1912370at2"/>
<dbReference type="InterPro" id="IPR025372">
    <property type="entry name" value="DUF4362"/>
</dbReference>
<sequence length="211" mass="24780">MNPIQKAYQHIQMDNQSKKEVLQDILSSHPKPKRINDRYKMITLSCCICIAFICFILFMPKKPNTANPSTQPSKQNQTNTNSELYSLPSEISLEDMKTYPFYIRVHQDDYHQELLTQFLNHIENQEKASLIIVQYTIEGDPILLDVQYQNNKVTIFYDATRDKYGVDSKITKQEFKSLGIYENTLYAYNDLLNQDTINNNQAYYIIDIQQK</sequence>
<dbReference type="HOGENOM" id="CLU_1303177_0_0_9"/>
<evidence type="ECO:0008006" key="4">
    <source>
        <dbReference type="Google" id="ProtNLM"/>
    </source>
</evidence>
<name>E7GFR3_9FIRM</name>